<keyword evidence="9" id="KW-0675">Receptor</keyword>
<evidence type="ECO:0008006" key="12">
    <source>
        <dbReference type="Google" id="ProtNLM"/>
    </source>
</evidence>
<dbReference type="GO" id="GO:0005886">
    <property type="term" value="C:plasma membrane"/>
    <property type="evidence" value="ECO:0007669"/>
    <property type="project" value="UniProtKB-SubCell"/>
</dbReference>
<keyword evidence="5" id="KW-0732">Signal</keyword>
<evidence type="ECO:0000256" key="8">
    <source>
        <dbReference type="ARBA" id="ARBA00023136"/>
    </source>
</evidence>
<keyword evidence="8" id="KW-0472">Membrane</keyword>
<gene>
    <name evidence="11" type="ORF">METZ01_LOCUS227436</name>
</gene>
<dbReference type="PANTHER" id="PTHR48064:SF6">
    <property type="entry name" value="RECEPTOR-LIKE PROTEIN KINASE 2"/>
    <property type="match status" value="1"/>
</dbReference>
<dbReference type="InterPro" id="IPR053038">
    <property type="entry name" value="RLP_Defense"/>
</dbReference>
<keyword evidence="7" id="KW-1133">Transmembrane helix</keyword>
<evidence type="ECO:0000256" key="1">
    <source>
        <dbReference type="ARBA" id="ARBA00004251"/>
    </source>
</evidence>
<dbReference type="SUPFAM" id="SSF52058">
    <property type="entry name" value="L domain-like"/>
    <property type="match status" value="1"/>
</dbReference>
<organism evidence="11">
    <name type="scientific">marine metagenome</name>
    <dbReference type="NCBI Taxonomy" id="408172"/>
    <lineage>
        <taxon>unclassified sequences</taxon>
        <taxon>metagenomes</taxon>
        <taxon>ecological metagenomes</taxon>
    </lineage>
</organism>
<evidence type="ECO:0000256" key="5">
    <source>
        <dbReference type="ARBA" id="ARBA00022729"/>
    </source>
</evidence>
<keyword evidence="10" id="KW-0325">Glycoprotein</keyword>
<dbReference type="Pfam" id="PF13855">
    <property type="entry name" value="LRR_8"/>
    <property type="match status" value="1"/>
</dbReference>
<reference evidence="11" key="1">
    <citation type="submission" date="2018-05" db="EMBL/GenBank/DDBJ databases">
        <authorList>
            <person name="Lanie J.A."/>
            <person name="Ng W.-L."/>
            <person name="Kazmierczak K.M."/>
            <person name="Andrzejewski T.M."/>
            <person name="Davidsen T.M."/>
            <person name="Wayne K.J."/>
            <person name="Tettelin H."/>
            <person name="Glass J.I."/>
            <person name="Rusch D."/>
            <person name="Podicherti R."/>
            <person name="Tsui H.-C.T."/>
            <person name="Winkler M.E."/>
        </authorList>
    </citation>
    <scope>NUCLEOTIDE SEQUENCE</scope>
</reference>
<dbReference type="FunFam" id="3.80.10.10:FF:000470">
    <property type="entry name" value="LRR receptor-like serine/threonine-protein kinase RPK2"/>
    <property type="match status" value="1"/>
</dbReference>
<dbReference type="InterPro" id="IPR001611">
    <property type="entry name" value="Leu-rich_rpt"/>
</dbReference>
<dbReference type="EMBL" id="UINC01055558">
    <property type="protein sequence ID" value="SVB74582.1"/>
    <property type="molecule type" value="Genomic_DNA"/>
</dbReference>
<feature type="non-terminal residue" evidence="11">
    <location>
        <position position="104"/>
    </location>
</feature>
<evidence type="ECO:0000256" key="3">
    <source>
        <dbReference type="ARBA" id="ARBA00022614"/>
    </source>
</evidence>
<keyword evidence="6" id="KW-0677">Repeat</keyword>
<accession>A0A382GI79</accession>
<keyword evidence="2" id="KW-1003">Cell membrane</keyword>
<evidence type="ECO:0000256" key="7">
    <source>
        <dbReference type="ARBA" id="ARBA00022989"/>
    </source>
</evidence>
<keyword evidence="3" id="KW-0433">Leucine-rich repeat</keyword>
<comment type="subcellular location">
    <subcellularLocation>
        <location evidence="1">Cell membrane</location>
        <topology evidence="1">Single-pass type I membrane protein</topology>
    </subcellularLocation>
</comment>
<evidence type="ECO:0000256" key="9">
    <source>
        <dbReference type="ARBA" id="ARBA00023170"/>
    </source>
</evidence>
<dbReference type="PANTHER" id="PTHR48064">
    <property type="entry name" value="OS01G0750400 PROTEIN"/>
    <property type="match status" value="1"/>
</dbReference>
<evidence type="ECO:0000256" key="2">
    <source>
        <dbReference type="ARBA" id="ARBA00022475"/>
    </source>
</evidence>
<dbReference type="AlphaFoldDB" id="A0A382GI79"/>
<sequence length="104" mass="11784">MGVIRHFTLLLFIGLAFWSCEEETIPTEVSLWGEVYSVESTTELDLRNNELTGPIPPEIGYLTNLTYLDLRYNQLTGTIPSEIGNLTNLTYLDLRYNQLTGSIP</sequence>
<evidence type="ECO:0000256" key="6">
    <source>
        <dbReference type="ARBA" id="ARBA00022737"/>
    </source>
</evidence>
<dbReference type="Gene3D" id="3.80.10.10">
    <property type="entry name" value="Ribonuclease Inhibitor"/>
    <property type="match status" value="1"/>
</dbReference>
<evidence type="ECO:0000256" key="10">
    <source>
        <dbReference type="ARBA" id="ARBA00023180"/>
    </source>
</evidence>
<proteinExistence type="predicted"/>
<dbReference type="InterPro" id="IPR032675">
    <property type="entry name" value="LRR_dom_sf"/>
</dbReference>
<keyword evidence="4" id="KW-0812">Transmembrane</keyword>
<evidence type="ECO:0000256" key="4">
    <source>
        <dbReference type="ARBA" id="ARBA00022692"/>
    </source>
</evidence>
<name>A0A382GI79_9ZZZZ</name>
<dbReference type="PRINTS" id="PR00019">
    <property type="entry name" value="LEURICHRPT"/>
</dbReference>
<evidence type="ECO:0000313" key="11">
    <source>
        <dbReference type="EMBL" id="SVB74582.1"/>
    </source>
</evidence>
<protein>
    <recommendedName>
        <fullName evidence="12">Leucine-rich repeat-containing N-terminal plant-type domain-containing protein</fullName>
    </recommendedName>
</protein>